<proteinExistence type="predicted"/>
<dbReference type="GO" id="GO:0006808">
    <property type="term" value="P:regulation of nitrogen utilization"/>
    <property type="evidence" value="ECO:0007669"/>
    <property type="project" value="InterPro"/>
</dbReference>
<protein>
    <recommendedName>
        <fullName evidence="2">Nitrogen regulatory protein P-II</fullName>
    </recommendedName>
</protein>
<dbReference type="InterPro" id="IPR011322">
    <property type="entry name" value="N-reg_PII-like_a/b"/>
</dbReference>
<accession>A0A381VSM8</accession>
<dbReference type="Gene3D" id="3.30.70.120">
    <property type="match status" value="1"/>
</dbReference>
<dbReference type="GO" id="GO:0030234">
    <property type="term" value="F:enzyme regulator activity"/>
    <property type="evidence" value="ECO:0007669"/>
    <property type="project" value="InterPro"/>
</dbReference>
<dbReference type="InterPro" id="IPR002187">
    <property type="entry name" value="N-reg_PII"/>
</dbReference>
<organism evidence="1">
    <name type="scientific">marine metagenome</name>
    <dbReference type="NCBI Taxonomy" id="408172"/>
    <lineage>
        <taxon>unclassified sequences</taxon>
        <taxon>metagenomes</taxon>
        <taxon>ecological metagenomes</taxon>
    </lineage>
</organism>
<dbReference type="PROSITE" id="PS51343">
    <property type="entry name" value="PII_GLNB_DOM"/>
    <property type="match status" value="1"/>
</dbReference>
<gene>
    <name evidence="1" type="ORF">METZ01_LOCUS95501</name>
</gene>
<evidence type="ECO:0008006" key="2">
    <source>
        <dbReference type="Google" id="ProtNLM"/>
    </source>
</evidence>
<dbReference type="EMBL" id="UINC01009511">
    <property type="protein sequence ID" value="SVA42647.1"/>
    <property type="molecule type" value="Genomic_DNA"/>
</dbReference>
<reference evidence="1" key="1">
    <citation type="submission" date="2018-05" db="EMBL/GenBank/DDBJ databases">
        <authorList>
            <person name="Lanie J.A."/>
            <person name="Ng W.-L."/>
            <person name="Kazmierczak K.M."/>
            <person name="Andrzejewski T.M."/>
            <person name="Davidsen T.M."/>
            <person name="Wayne K.J."/>
            <person name="Tettelin H."/>
            <person name="Glass J.I."/>
            <person name="Rusch D."/>
            <person name="Podicherti R."/>
            <person name="Tsui H.-C.T."/>
            <person name="Winkler M.E."/>
        </authorList>
    </citation>
    <scope>NUCLEOTIDE SEQUENCE</scope>
</reference>
<dbReference type="SMART" id="SM00938">
    <property type="entry name" value="P-II"/>
    <property type="match status" value="1"/>
</dbReference>
<sequence>MSEEASNNDSSGLDVITVIVQRGKTDPIVKAMTRAGAGGVTIYFGRGTGVRERLGLLGIAIQPEKEIIVTVTPKAITDAVFDATVKAGKLDHPGMGFAYTQDVGRVVGLIPTKKEGDGE</sequence>
<dbReference type="InterPro" id="IPR015867">
    <property type="entry name" value="N-reg_PII/ATP_PRibTrfase_C"/>
</dbReference>
<dbReference type="AlphaFoldDB" id="A0A381VSM8"/>
<name>A0A381VSM8_9ZZZZ</name>
<evidence type="ECO:0000313" key="1">
    <source>
        <dbReference type="EMBL" id="SVA42647.1"/>
    </source>
</evidence>
<dbReference type="Pfam" id="PF00543">
    <property type="entry name" value="P-II"/>
    <property type="match status" value="1"/>
</dbReference>
<dbReference type="SUPFAM" id="SSF54913">
    <property type="entry name" value="GlnB-like"/>
    <property type="match status" value="1"/>
</dbReference>